<evidence type="ECO:0000313" key="11">
    <source>
        <dbReference type="Proteomes" id="UP000019322"/>
    </source>
</evidence>
<dbReference type="GO" id="GO:0005829">
    <property type="term" value="C:cytosol"/>
    <property type="evidence" value="ECO:0007669"/>
    <property type="project" value="TreeGrafter"/>
</dbReference>
<evidence type="ECO:0000313" key="10">
    <source>
        <dbReference type="EMBL" id="AHJ11580.1"/>
    </source>
</evidence>
<keyword evidence="10" id="KW-0969">Cilium</keyword>
<dbReference type="PANTHER" id="PTHR34982">
    <property type="entry name" value="YOP PROTEINS TRANSLOCATION PROTEIN L"/>
    <property type="match status" value="1"/>
</dbReference>
<dbReference type="Pfam" id="PF02108">
    <property type="entry name" value="FliH"/>
    <property type="match status" value="1"/>
</dbReference>
<dbReference type="EMBL" id="CP007201">
    <property type="protein sequence ID" value="AHJ11580.1"/>
    <property type="molecule type" value="Genomic_DNA"/>
</dbReference>
<accession>A0AA86DYN7</accession>
<organism evidence="10 11">
    <name type="scientific">Sulfurospirillum multivorans (strain DM 12446 / JCM 15788 / NBRC 109480)</name>
    <dbReference type="NCBI Taxonomy" id="1150621"/>
    <lineage>
        <taxon>Bacteria</taxon>
        <taxon>Pseudomonadati</taxon>
        <taxon>Campylobacterota</taxon>
        <taxon>Epsilonproteobacteria</taxon>
        <taxon>Campylobacterales</taxon>
        <taxon>Sulfurospirillaceae</taxon>
        <taxon>Sulfurospirillum</taxon>
    </lineage>
</organism>
<dbReference type="PANTHER" id="PTHR34982:SF1">
    <property type="entry name" value="FLAGELLAR ASSEMBLY PROTEIN FLIH"/>
    <property type="match status" value="1"/>
</dbReference>
<dbReference type="InterPro" id="IPR051472">
    <property type="entry name" value="T3SS_Stator/FliH"/>
</dbReference>
<evidence type="ECO:0000256" key="1">
    <source>
        <dbReference type="ARBA" id="ARBA00003041"/>
    </source>
</evidence>
<dbReference type="InterPro" id="IPR018035">
    <property type="entry name" value="Flagellar_FliH/T3SS_HrpE"/>
</dbReference>
<dbReference type="AlphaFoldDB" id="A0AA86DYN7"/>
<name>A0AA86DYN7_SULMK</name>
<dbReference type="GO" id="GO:0044781">
    <property type="term" value="P:bacterial-type flagellum organization"/>
    <property type="evidence" value="ECO:0007669"/>
    <property type="project" value="UniProtKB-KW"/>
</dbReference>
<evidence type="ECO:0000256" key="4">
    <source>
        <dbReference type="ARBA" id="ARBA00022448"/>
    </source>
</evidence>
<protein>
    <recommendedName>
        <fullName evidence="3">Flagellar assembly protein FliH</fullName>
    </recommendedName>
</protein>
<keyword evidence="10" id="KW-0966">Cell projection</keyword>
<evidence type="ECO:0000256" key="5">
    <source>
        <dbReference type="ARBA" id="ARBA00022795"/>
    </source>
</evidence>
<comment type="function">
    <text evidence="1">Needed for flagellar regrowth and assembly.</text>
</comment>
<dbReference type="KEGG" id="smul:SMUL_0298"/>
<keyword evidence="5" id="KW-1005">Bacterial flagellum biogenesis</keyword>
<evidence type="ECO:0000256" key="3">
    <source>
        <dbReference type="ARBA" id="ARBA00016507"/>
    </source>
</evidence>
<dbReference type="GO" id="GO:0015031">
    <property type="term" value="P:protein transport"/>
    <property type="evidence" value="ECO:0007669"/>
    <property type="project" value="UniProtKB-KW"/>
</dbReference>
<reference evidence="10 11" key="1">
    <citation type="journal article" date="2014" name="Environ. Microbiol.">
        <title>Insights into organohalide respiration and the versatile catabolism of Sulfurospirillum multivorans gained from comparative genomics and physiological studies.</title>
        <authorList>
            <person name="Goris T."/>
            <person name="Schubert T."/>
            <person name="Gadkari J."/>
            <person name="Wubet T."/>
            <person name="Tarkka M."/>
            <person name="Buscot F."/>
            <person name="Adrian L."/>
            <person name="Diekert G."/>
        </authorList>
    </citation>
    <scope>NUCLEOTIDE SEQUENCE [LARGE SCALE GENOMIC DNA]</scope>
    <source>
        <strain evidence="11">DM 12446 / JCM 15788 / NBRC 109480</strain>
    </source>
</reference>
<feature type="coiled-coil region" evidence="8">
    <location>
        <begin position="73"/>
        <end position="100"/>
    </location>
</feature>
<sequence length="267" mass="30278">MTENIIDKEKVDDHSVKPYRFKVLGSNVADGVAPLHVNEEYVTENAFASESKHVPDEIVNIARIEEGTQNQFIEELLKKTDELTTNVVKLQIQIEKQEQDFNNRLTEELTRERENAYAQGYQKAKDEFEEVTSEMKSRYLKSIGHLDTLYKSIEERLAKLETDMSVTAFEIAKEVIKKEVSVSSSKIAASLSKALLQEVKDAIKIELRVNPKDLEALKELYAEDEKIKVTSDDAITLGGVVILSDVGNLDGNLAMRLEKVKYLLQEN</sequence>
<dbReference type="RefSeq" id="WP_025343494.1">
    <property type="nucleotide sequence ID" value="NZ_CP007201.1"/>
</dbReference>
<keyword evidence="8" id="KW-0175">Coiled coil</keyword>
<dbReference type="Proteomes" id="UP000019322">
    <property type="component" value="Chromosome"/>
</dbReference>
<evidence type="ECO:0000256" key="2">
    <source>
        <dbReference type="ARBA" id="ARBA00006602"/>
    </source>
</evidence>
<evidence type="ECO:0000256" key="8">
    <source>
        <dbReference type="SAM" id="Coils"/>
    </source>
</evidence>
<keyword evidence="6" id="KW-0653">Protein transport</keyword>
<keyword evidence="10" id="KW-0282">Flagellum</keyword>
<keyword evidence="7" id="KW-1006">Bacterial flagellum protein export</keyword>
<keyword evidence="4" id="KW-0813">Transport</keyword>
<evidence type="ECO:0000259" key="9">
    <source>
        <dbReference type="Pfam" id="PF02108"/>
    </source>
</evidence>
<dbReference type="NCBIfam" id="NF005196">
    <property type="entry name" value="PRK06669.1-1"/>
    <property type="match status" value="1"/>
</dbReference>
<gene>
    <name evidence="10" type="primary">fliH</name>
    <name evidence="10" type="ORF">SMUL_0298</name>
</gene>
<proteinExistence type="inferred from homology"/>
<comment type="similarity">
    <text evidence="2">Belongs to the FliH family.</text>
</comment>
<feature type="domain" description="Flagellar assembly protein FliH/Type III secretion system HrpE" evidence="9">
    <location>
        <begin position="147"/>
        <end position="260"/>
    </location>
</feature>
<evidence type="ECO:0000256" key="6">
    <source>
        <dbReference type="ARBA" id="ARBA00022927"/>
    </source>
</evidence>
<evidence type="ECO:0000256" key="7">
    <source>
        <dbReference type="ARBA" id="ARBA00023225"/>
    </source>
</evidence>